<feature type="domain" description="Tryptophan synthase beta chain-like PALP" evidence="7">
    <location>
        <begin position="9"/>
        <end position="128"/>
    </location>
</feature>
<dbReference type="GO" id="GO:0009097">
    <property type="term" value="P:isoleucine biosynthetic process"/>
    <property type="evidence" value="ECO:0007669"/>
    <property type="project" value="TreeGrafter"/>
</dbReference>
<protein>
    <recommendedName>
        <fullName evidence="3">L-serine ammonia-lyase</fullName>
        <ecNumber evidence="3">4.3.1.17</ecNumber>
    </recommendedName>
</protein>
<dbReference type="EMBL" id="ASPP01001299">
    <property type="protein sequence ID" value="ETO35778.1"/>
    <property type="molecule type" value="Genomic_DNA"/>
</dbReference>
<proteinExistence type="inferred from homology"/>
<dbReference type="GO" id="GO:0006567">
    <property type="term" value="P:L-threonine catabolic process"/>
    <property type="evidence" value="ECO:0007669"/>
    <property type="project" value="TreeGrafter"/>
</dbReference>
<comment type="catalytic activity">
    <reaction evidence="6">
        <text>L-serine = pyruvate + NH4(+)</text>
        <dbReference type="Rhea" id="RHEA:19169"/>
        <dbReference type="ChEBI" id="CHEBI:15361"/>
        <dbReference type="ChEBI" id="CHEBI:28938"/>
        <dbReference type="ChEBI" id="CHEBI:33384"/>
        <dbReference type="EC" id="4.3.1.17"/>
    </reaction>
</comment>
<accession>X6PCE9</accession>
<dbReference type="SUPFAM" id="SSF53686">
    <property type="entry name" value="Tryptophan synthase beta subunit-like PLP-dependent enzymes"/>
    <property type="match status" value="1"/>
</dbReference>
<dbReference type="EC" id="4.3.1.17" evidence="3"/>
<sequence>MQLGWQHQCKIVVCQTEHGQTLASAVQNAKEGEKTTPVRTHVIDPCGHDLGYHAICDKALFWFDKFAFFNNPISTFVVHDTDACNMCVQFADEHKVLIEPLSACAFAALFKHASQFSSFQKIVVIACGGNRCNCDLLCKWKQNK</sequence>
<evidence type="ECO:0000259" key="7">
    <source>
        <dbReference type="Pfam" id="PF00291"/>
    </source>
</evidence>
<dbReference type="GO" id="GO:0003941">
    <property type="term" value="F:L-serine ammonia-lyase activity"/>
    <property type="evidence" value="ECO:0007669"/>
    <property type="project" value="UniProtKB-EC"/>
</dbReference>
<evidence type="ECO:0000256" key="2">
    <source>
        <dbReference type="ARBA" id="ARBA00010869"/>
    </source>
</evidence>
<evidence type="ECO:0000256" key="1">
    <source>
        <dbReference type="ARBA" id="ARBA00001933"/>
    </source>
</evidence>
<keyword evidence="5" id="KW-0456">Lyase</keyword>
<dbReference type="PANTHER" id="PTHR48078:SF2">
    <property type="entry name" value="CATABOLIC L-SERINE_THREONINE DEHYDRATASE"/>
    <property type="match status" value="1"/>
</dbReference>
<dbReference type="InterPro" id="IPR050147">
    <property type="entry name" value="Ser/Thr_Dehydratase"/>
</dbReference>
<keyword evidence="4" id="KW-0663">Pyridoxal phosphate</keyword>
<dbReference type="AlphaFoldDB" id="X6PCE9"/>
<evidence type="ECO:0000256" key="3">
    <source>
        <dbReference type="ARBA" id="ARBA00012093"/>
    </source>
</evidence>
<dbReference type="Proteomes" id="UP000023152">
    <property type="component" value="Unassembled WGS sequence"/>
</dbReference>
<evidence type="ECO:0000313" key="9">
    <source>
        <dbReference type="Proteomes" id="UP000023152"/>
    </source>
</evidence>
<dbReference type="Gene3D" id="3.40.50.1100">
    <property type="match status" value="1"/>
</dbReference>
<dbReference type="OrthoDB" id="7773036at2759"/>
<dbReference type="PANTHER" id="PTHR48078">
    <property type="entry name" value="THREONINE DEHYDRATASE, MITOCHONDRIAL-RELATED"/>
    <property type="match status" value="1"/>
</dbReference>
<evidence type="ECO:0000256" key="5">
    <source>
        <dbReference type="ARBA" id="ARBA00023239"/>
    </source>
</evidence>
<dbReference type="GO" id="GO:0006565">
    <property type="term" value="P:L-serine catabolic process"/>
    <property type="evidence" value="ECO:0007669"/>
    <property type="project" value="TreeGrafter"/>
</dbReference>
<comment type="similarity">
    <text evidence="2">Belongs to the serine/threonine dehydratase family.</text>
</comment>
<name>X6PCE9_RETFI</name>
<comment type="cofactor">
    <cofactor evidence="1">
        <name>pyridoxal 5'-phosphate</name>
        <dbReference type="ChEBI" id="CHEBI:597326"/>
    </cofactor>
</comment>
<evidence type="ECO:0000256" key="4">
    <source>
        <dbReference type="ARBA" id="ARBA00022898"/>
    </source>
</evidence>
<dbReference type="InterPro" id="IPR036052">
    <property type="entry name" value="TrpB-like_PALP_sf"/>
</dbReference>
<dbReference type="InterPro" id="IPR001926">
    <property type="entry name" value="TrpB-like_PALP"/>
</dbReference>
<evidence type="ECO:0000256" key="6">
    <source>
        <dbReference type="ARBA" id="ARBA00049406"/>
    </source>
</evidence>
<dbReference type="Pfam" id="PF00291">
    <property type="entry name" value="PALP"/>
    <property type="match status" value="1"/>
</dbReference>
<dbReference type="GO" id="GO:0004794">
    <property type="term" value="F:threonine deaminase activity"/>
    <property type="evidence" value="ECO:0007669"/>
    <property type="project" value="TreeGrafter"/>
</dbReference>
<organism evidence="8 9">
    <name type="scientific">Reticulomyxa filosa</name>
    <dbReference type="NCBI Taxonomy" id="46433"/>
    <lineage>
        <taxon>Eukaryota</taxon>
        <taxon>Sar</taxon>
        <taxon>Rhizaria</taxon>
        <taxon>Retaria</taxon>
        <taxon>Foraminifera</taxon>
        <taxon>Monothalamids</taxon>
        <taxon>Reticulomyxidae</taxon>
        <taxon>Reticulomyxa</taxon>
    </lineage>
</organism>
<reference evidence="8 9" key="1">
    <citation type="journal article" date="2013" name="Curr. Biol.">
        <title>The Genome of the Foraminiferan Reticulomyxa filosa.</title>
        <authorList>
            <person name="Glockner G."/>
            <person name="Hulsmann N."/>
            <person name="Schleicher M."/>
            <person name="Noegel A.A."/>
            <person name="Eichinger L."/>
            <person name="Gallinger C."/>
            <person name="Pawlowski J."/>
            <person name="Sierra R."/>
            <person name="Euteneuer U."/>
            <person name="Pillet L."/>
            <person name="Moustafa A."/>
            <person name="Platzer M."/>
            <person name="Groth M."/>
            <person name="Szafranski K."/>
            <person name="Schliwa M."/>
        </authorList>
    </citation>
    <scope>NUCLEOTIDE SEQUENCE [LARGE SCALE GENOMIC DNA]</scope>
</reference>
<comment type="caution">
    <text evidence="8">The sequence shown here is derived from an EMBL/GenBank/DDBJ whole genome shotgun (WGS) entry which is preliminary data.</text>
</comment>
<evidence type="ECO:0000313" key="8">
    <source>
        <dbReference type="EMBL" id="ETO35778.1"/>
    </source>
</evidence>
<gene>
    <name evidence="8" type="ORF">RFI_01285</name>
</gene>
<keyword evidence="9" id="KW-1185">Reference proteome</keyword>